<feature type="region of interest" description="Disordered" evidence="1">
    <location>
        <begin position="392"/>
        <end position="539"/>
    </location>
</feature>
<organism evidence="3 4">
    <name type="scientific">Vitis vinifera</name>
    <name type="common">Grape</name>
    <dbReference type="NCBI Taxonomy" id="29760"/>
    <lineage>
        <taxon>Eukaryota</taxon>
        <taxon>Viridiplantae</taxon>
        <taxon>Streptophyta</taxon>
        <taxon>Embryophyta</taxon>
        <taxon>Tracheophyta</taxon>
        <taxon>Spermatophyta</taxon>
        <taxon>Magnoliopsida</taxon>
        <taxon>eudicotyledons</taxon>
        <taxon>Gunneridae</taxon>
        <taxon>Pentapetalae</taxon>
        <taxon>rosids</taxon>
        <taxon>Vitales</taxon>
        <taxon>Vitaceae</taxon>
        <taxon>Viteae</taxon>
        <taxon>Vitis</taxon>
    </lineage>
</organism>
<dbReference type="PANTHER" id="PTHR34427">
    <property type="entry name" value="DUF4283 DOMAIN PROTEIN"/>
    <property type="match status" value="1"/>
</dbReference>
<feature type="region of interest" description="Disordered" evidence="1">
    <location>
        <begin position="616"/>
        <end position="641"/>
    </location>
</feature>
<name>A0A438H677_VITVI</name>
<dbReference type="EMBL" id="QGNW01000274">
    <property type="protein sequence ID" value="RVW79807.1"/>
    <property type="molecule type" value="Genomic_DNA"/>
</dbReference>
<evidence type="ECO:0000259" key="2">
    <source>
        <dbReference type="Pfam" id="PF14111"/>
    </source>
</evidence>
<evidence type="ECO:0000256" key="1">
    <source>
        <dbReference type="SAM" id="MobiDB-lite"/>
    </source>
</evidence>
<accession>A0A438H677</accession>
<feature type="compositionally biased region" description="Basic and acidic residues" evidence="1">
    <location>
        <begin position="1"/>
        <end position="13"/>
    </location>
</feature>
<feature type="region of interest" description="Disordered" evidence="1">
    <location>
        <begin position="1"/>
        <end position="37"/>
    </location>
</feature>
<dbReference type="AlphaFoldDB" id="A0A438H677"/>
<comment type="caution">
    <text evidence="3">The sequence shown here is derived from an EMBL/GenBank/DDBJ whole genome shotgun (WGS) entry which is preliminary data.</text>
</comment>
<dbReference type="Proteomes" id="UP000288805">
    <property type="component" value="Unassembled WGS sequence"/>
</dbReference>
<gene>
    <name evidence="3" type="ORF">CK203_047647</name>
</gene>
<dbReference type="InterPro" id="IPR025558">
    <property type="entry name" value="DUF4283"/>
</dbReference>
<evidence type="ECO:0000313" key="3">
    <source>
        <dbReference type="EMBL" id="RVW79807.1"/>
    </source>
</evidence>
<proteinExistence type="predicted"/>
<protein>
    <recommendedName>
        <fullName evidence="2">DUF4283 domain-containing protein</fullName>
    </recommendedName>
</protein>
<feature type="domain" description="DUF4283" evidence="2">
    <location>
        <begin position="217"/>
        <end position="302"/>
    </location>
</feature>
<dbReference type="PANTHER" id="PTHR34427:SF5">
    <property type="entry name" value="DUF4283 DOMAIN-CONTAINING PROTEIN"/>
    <property type="match status" value="1"/>
</dbReference>
<feature type="compositionally biased region" description="Low complexity" evidence="1">
    <location>
        <begin position="457"/>
        <end position="468"/>
    </location>
</feature>
<evidence type="ECO:0000313" key="4">
    <source>
        <dbReference type="Proteomes" id="UP000288805"/>
    </source>
</evidence>
<sequence length="763" mass="85207">MSERASERTRAAESEEASEPAGGENVSRAENRRKRKTRSFGVESKSFVLEMEERRGKTLITITESKKGVSSWVRMGMFSVGLFMEGLHQCIEDVNEGRWEKGWKEKGRNFSLMRITNRGGCFLRLGVIDLELKSYSICIPKGKGGKGGWSAMVEALYQLDNSIINKEKQEEMRVRGRQCTEMTKGRSFADAVKGGWNKESKIIRVEVAREELSRNLSRLEHCLIGSWSPNITTGVTLETLGGEMAKAWGLKGKMGMASMGKGRVLLEFEFVEEARRVNLSGIRAVRGVQMGLECWDPNSGCLEEGETRKEVWVRILGLPMSLWVPSVLKRVGDACGGFLDVDPQTESLEELQWARVLVRSDGETFPDTLELGFEETTYSVTLWWERMPSIRTEEGRKQSRWNPSTREVEGDEASRAATRVEQLVGVETEAQSQSDDGTDCLSQDMGPSVKRAQTRVGSPQGPGSKSGPTASGLLRAFGPKSPPASDAPKGDQSGPRLPNRLGRGAGYGMGQAHKGKSNLAQTHLSDNGPLLITPPSCSNGHFKADDLEKEFTRCREEEMGRRQQLDPINPSAERMLEEEAARYVSEINMGGTRVQGSFSSNLLCFGRTPEREYYDHSGGRREGILVGSGSRRPNTEDHSGRREGCWDMVEISSDDPTGRNLGWTTDQWASQEGRKEDQLNWEESSLIKFSHFLGFSTEGLEKEILNFLGKIRKRREKIIDKGLLETTRFERELKRLECSVNYEGDTRKKGPQQGRGIQSSVVQ</sequence>
<reference evidence="3 4" key="1">
    <citation type="journal article" date="2018" name="PLoS Genet.">
        <title>Population sequencing reveals clonal diversity and ancestral inbreeding in the grapevine cultivar Chardonnay.</title>
        <authorList>
            <person name="Roach M.J."/>
            <person name="Johnson D.L."/>
            <person name="Bohlmann J."/>
            <person name="van Vuuren H.J."/>
            <person name="Jones S.J."/>
            <person name="Pretorius I.S."/>
            <person name="Schmidt S.A."/>
            <person name="Borneman A.R."/>
        </authorList>
    </citation>
    <scope>NUCLEOTIDE SEQUENCE [LARGE SCALE GENOMIC DNA]</scope>
    <source>
        <strain evidence="4">cv. Chardonnay</strain>
        <tissue evidence="3">Leaf</tissue>
    </source>
</reference>
<dbReference type="Pfam" id="PF14111">
    <property type="entry name" value="DUF4283"/>
    <property type="match status" value="1"/>
</dbReference>
<feature type="region of interest" description="Disordered" evidence="1">
    <location>
        <begin position="744"/>
        <end position="763"/>
    </location>
</feature>